<feature type="compositionally biased region" description="Polar residues" evidence="1">
    <location>
        <begin position="11"/>
        <end position="22"/>
    </location>
</feature>
<dbReference type="Proteomes" id="UP000261340">
    <property type="component" value="Unplaced"/>
</dbReference>
<evidence type="ECO:0000256" key="1">
    <source>
        <dbReference type="SAM" id="MobiDB-lite"/>
    </source>
</evidence>
<name>A0A3Q0RIN3_AMPCI</name>
<evidence type="ECO:0000313" key="3">
    <source>
        <dbReference type="Proteomes" id="UP000261340"/>
    </source>
</evidence>
<reference evidence="2" key="1">
    <citation type="submission" date="2025-08" db="UniProtKB">
        <authorList>
            <consortium name="Ensembl"/>
        </authorList>
    </citation>
    <scope>IDENTIFICATION</scope>
</reference>
<protein>
    <submittedName>
        <fullName evidence="2">Uncharacterized protein</fullName>
    </submittedName>
</protein>
<organism evidence="2 3">
    <name type="scientific">Amphilophus citrinellus</name>
    <name type="common">Midas cichlid</name>
    <name type="synonym">Cichlasoma citrinellum</name>
    <dbReference type="NCBI Taxonomy" id="61819"/>
    <lineage>
        <taxon>Eukaryota</taxon>
        <taxon>Metazoa</taxon>
        <taxon>Chordata</taxon>
        <taxon>Craniata</taxon>
        <taxon>Vertebrata</taxon>
        <taxon>Euteleostomi</taxon>
        <taxon>Actinopterygii</taxon>
        <taxon>Neopterygii</taxon>
        <taxon>Teleostei</taxon>
        <taxon>Neoteleostei</taxon>
        <taxon>Acanthomorphata</taxon>
        <taxon>Ovalentaria</taxon>
        <taxon>Cichlomorphae</taxon>
        <taxon>Cichliformes</taxon>
        <taxon>Cichlidae</taxon>
        <taxon>New World cichlids</taxon>
        <taxon>Cichlasomatinae</taxon>
        <taxon>Heroini</taxon>
        <taxon>Amphilophus</taxon>
    </lineage>
</organism>
<keyword evidence="3" id="KW-1185">Reference proteome</keyword>
<sequence>MAAQCDALSGYLQQSDQGSNSERSTDSPLPGSEEDLSGPHPLPDPEWTEERFRVDRKKLEVMLLGNKINKVNKLYLSSPCHPQLFQENNFNRGRP</sequence>
<feature type="region of interest" description="Disordered" evidence="1">
    <location>
        <begin position="1"/>
        <end position="51"/>
    </location>
</feature>
<reference evidence="2" key="2">
    <citation type="submission" date="2025-09" db="UniProtKB">
        <authorList>
            <consortium name="Ensembl"/>
        </authorList>
    </citation>
    <scope>IDENTIFICATION</scope>
</reference>
<dbReference type="GeneTree" id="ENSGT00930000152500"/>
<dbReference type="AlphaFoldDB" id="A0A3Q0RIN3"/>
<accession>A0A3Q0RIN3</accession>
<dbReference type="OMA" id="CTAYLTV"/>
<proteinExistence type="predicted"/>
<evidence type="ECO:0000313" key="2">
    <source>
        <dbReference type="Ensembl" id="ENSACIP00000008600.1"/>
    </source>
</evidence>
<dbReference type="STRING" id="61819.ENSACIP00000008600"/>
<dbReference type="Ensembl" id="ENSACIT00000008856.1">
    <property type="protein sequence ID" value="ENSACIP00000008600.1"/>
    <property type="gene ID" value="ENSACIG00000006738.1"/>
</dbReference>